<evidence type="ECO:0000313" key="2">
    <source>
        <dbReference type="Proteomes" id="UP001246372"/>
    </source>
</evidence>
<evidence type="ECO:0000313" key="1">
    <source>
        <dbReference type="EMBL" id="MDT8997724.1"/>
    </source>
</evidence>
<accession>A0ABU3P572</accession>
<keyword evidence="2" id="KW-1185">Reference proteome</keyword>
<proteinExistence type="predicted"/>
<dbReference type="RefSeq" id="WP_315647943.1">
    <property type="nucleotide sequence ID" value="NZ_JAVXZY010000001.1"/>
</dbReference>
<name>A0ABU3P572_9BURK</name>
<comment type="caution">
    <text evidence="1">The sequence shown here is derived from an EMBL/GenBank/DDBJ whole genome shotgun (WGS) entry which is preliminary data.</text>
</comment>
<organism evidence="1 2">
    <name type="scientific">Roseateles aquae</name>
    <dbReference type="NCBI Taxonomy" id="3077235"/>
    <lineage>
        <taxon>Bacteria</taxon>
        <taxon>Pseudomonadati</taxon>
        <taxon>Pseudomonadota</taxon>
        <taxon>Betaproteobacteria</taxon>
        <taxon>Burkholderiales</taxon>
        <taxon>Sphaerotilaceae</taxon>
        <taxon>Roseateles</taxon>
    </lineage>
</organism>
<gene>
    <name evidence="1" type="ORF">RQP53_00380</name>
</gene>
<sequence>MPRDIHIQVLNDTSLFDARQLLPRSVLGFAMKGWTHWANENLRPFPTLIREYNFGVVVVRQSVRYEHHFDFFSANGFKVRGQVSLHQKRHLLFGELEFFNGGQRFASLNCAMRPLAIERDGDFGALPGRVEGAVLEMFQPDEIRSTPAERPLRAWMSRLAQQLPMATAVRPQLLSRHDCEAADQWSYIEVGANAATAREAMILDAAPAHRDALQLGLSQPVKAIEIEIDRPMFLFDSAEIHSAAYRNEQGLTFVHVYKSRIGGEHQHATVLEHFAA</sequence>
<dbReference type="EMBL" id="JAVXZY010000001">
    <property type="protein sequence ID" value="MDT8997724.1"/>
    <property type="molecule type" value="Genomic_DNA"/>
</dbReference>
<reference evidence="1" key="1">
    <citation type="submission" date="2023-09" db="EMBL/GenBank/DDBJ databases">
        <title>Paucibacter sp. APW11 Genome sequencing and assembly.</title>
        <authorList>
            <person name="Kim I."/>
        </authorList>
    </citation>
    <scope>NUCLEOTIDE SEQUENCE</scope>
    <source>
        <strain evidence="1">APW11</strain>
    </source>
</reference>
<dbReference type="Proteomes" id="UP001246372">
    <property type="component" value="Unassembled WGS sequence"/>
</dbReference>
<protein>
    <submittedName>
        <fullName evidence="1">Uncharacterized protein</fullName>
    </submittedName>
</protein>